<accession>A0ACB8XRK4</accession>
<gene>
    <name evidence="1" type="ORF">L6452_39014</name>
</gene>
<sequence length="477" mass="53006">MEKSRGQVNVHSRLTVVSSDPTEPMGLTCGLSPIDHTMGCHTAHIIFYYRTSPFLPKGRFSMDLDNFRVSLSELLSKYPRITGRLVRDHEGHGNWLVKYNDAGVRMFKAEVGVTVDEWLRFADESDERNLTVWEDMPDGDPISWSPFQMQISEFVGGGLAVGLSFTHLLADPTAAILFYKSWTEAERGESTGNHPPVFDLPLLGNRPAPATTNGNSSTTTKYLQKHSKLAPTDPSKKMATSTFKFSNGMIKKCLSEIANKCPDASPFDYLTTLFWSRIIKVKTSVSPSPTQSISLCMDARKLLDVPIPNKFFGNAISFSQLSLENEMLRGDNRLAEAVEAVHRHVIGIKKDDILSTVDWLETSRKELNGVYPRPVQMYGPDLTCVSLEHLMIPKDGSKDEFESLVYEAKFRNDEKPVHVSYHVGKVEGEGLIVVGPSPEGGVGRTVTVTLPAEEIGKLCKDPVIMEMEPIVVLSGRR</sequence>
<reference evidence="1 2" key="2">
    <citation type="journal article" date="2022" name="Mol. Ecol. Resour.">
        <title>The genomes of chicory, endive, great burdock and yacon provide insights into Asteraceae paleo-polyploidization history and plant inulin production.</title>
        <authorList>
            <person name="Fan W."/>
            <person name="Wang S."/>
            <person name="Wang H."/>
            <person name="Wang A."/>
            <person name="Jiang F."/>
            <person name="Liu H."/>
            <person name="Zhao H."/>
            <person name="Xu D."/>
            <person name="Zhang Y."/>
        </authorList>
    </citation>
    <scope>NUCLEOTIDE SEQUENCE [LARGE SCALE GENOMIC DNA]</scope>
    <source>
        <strain evidence="2">cv. Niubang</strain>
    </source>
</reference>
<proteinExistence type="predicted"/>
<organism evidence="1 2">
    <name type="scientific">Arctium lappa</name>
    <name type="common">Greater burdock</name>
    <name type="synonym">Lappa major</name>
    <dbReference type="NCBI Taxonomy" id="4217"/>
    <lineage>
        <taxon>Eukaryota</taxon>
        <taxon>Viridiplantae</taxon>
        <taxon>Streptophyta</taxon>
        <taxon>Embryophyta</taxon>
        <taxon>Tracheophyta</taxon>
        <taxon>Spermatophyta</taxon>
        <taxon>Magnoliopsida</taxon>
        <taxon>eudicotyledons</taxon>
        <taxon>Gunneridae</taxon>
        <taxon>Pentapetalae</taxon>
        <taxon>asterids</taxon>
        <taxon>campanulids</taxon>
        <taxon>Asterales</taxon>
        <taxon>Asteraceae</taxon>
        <taxon>Carduoideae</taxon>
        <taxon>Cardueae</taxon>
        <taxon>Arctiinae</taxon>
        <taxon>Arctium</taxon>
    </lineage>
</organism>
<name>A0ACB8XRK4_ARCLA</name>
<dbReference type="EMBL" id="CM042061">
    <property type="protein sequence ID" value="KAI3672912.1"/>
    <property type="molecule type" value="Genomic_DNA"/>
</dbReference>
<keyword evidence="2" id="KW-1185">Reference proteome</keyword>
<protein>
    <submittedName>
        <fullName evidence="1">Uncharacterized protein</fullName>
    </submittedName>
</protein>
<evidence type="ECO:0000313" key="2">
    <source>
        <dbReference type="Proteomes" id="UP001055879"/>
    </source>
</evidence>
<evidence type="ECO:0000313" key="1">
    <source>
        <dbReference type="EMBL" id="KAI3672912.1"/>
    </source>
</evidence>
<dbReference type="Proteomes" id="UP001055879">
    <property type="component" value="Linkage Group LG15"/>
</dbReference>
<comment type="caution">
    <text evidence="1">The sequence shown here is derived from an EMBL/GenBank/DDBJ whole genome shotgun (WGS) entry which is preliminary data.</text>
</comment>
<reference evidence="2" key="1">
    <citation type="journal article" date="2022" name="Mol. Ecol. Resour.">
        <title>The genomes of chicory, endive, great burdock and yacon provide insights into Asteraceae palaeo-polyploidization history and plant inulin production.</title>
        <authorList>
            <person name="Fan W."/>
            <person name="Wang S."/>
            <person name="Wang H."/>
            <person name="Wang A."/>
            <person name="Jiang F."/>
            <person name="Liu H."/>
            <person name="Zhao H."/>
            <person name="Xu D."/>
            <person name="Zhang Y."/>
        </authorList>
    </citation>
    <scope>NUCLEOTIDE SEQUENCE [LARGE SCALE GENOMIC DNA]</scope>
    <source>
        <strain evidence="2">cv. Niubang</strain>
    </source>
</reference>